<keyword evidence="3" id="KW-1185">Reference proteome</keyword>
<reference evidence="3" key="1">
    <citation type="submission" date="2023-07" db="EMBL/GenBank/DDBJ databases">
        <authorList>
            <person name="Deng Y."/>
            <person name="Zhang Y.-Q."/>
        </authorList>
    </citation>
    <scope>NUCLEOTIDE SEQUENCE [LARGE SCALE GENOMIC DNA]</scope>
    <source>
        <strain evidence="3">CPCC 205710</strain>
    </source>
</reference>
<dbReference type="PROSITE" id="PS51257">
    <property type="entry name" value="PROKAR_LIPOPROTEIN"/>
    <property type="match status" value="1"/>
</dbReference>
<feature type="signal peptide" evidence="1">
    <location>
        <begin position="1"/>
        <end position="24"/>
    </location>
</feature>
<dbReference type="RefSeq" id="WP_260995308.1">
    <property type="nucleotide sequence ID" value="NZ_JAODWD010000006.1"/>
</dbReference>
<evidence type="ECO:0000313" key="3">
    <source>
        <dbReference type="Proteomes" id="UP001206639"/>
    </source>
</evidence>
<accession>A0ABT2MJF6</accession>
<evidence type="ECO:0000256" key="1">
    <source>
        <dbReference type="SAM" id="SignalP"/>
    </source>
</evidence>
<gene>
    <name evidence="2" type="ORF">N4S67_22750</name>
</gene>
<proteinExistence type="predicted"/>
<feature type="chain" id="PRO_5046546816" description="DUF3829 domain-containing protein" evidence="1">
    <location>
        <begin position="25"/>
        <end position="320"/>
    </location>
</feature>
<protein>
    <recommendedName>
        <fullName evidence="4">DUF3829 domain-containing protein</fullName>
    </recommendedName>
</protein>
<sequence>MKHTTNLLGILAACIIAVSACGTAPPELPPDSPPAMSQLLASDEADDVLNRLTTYAWDDDGAAAATRFTWIGADAHATEAGAASQANQAAAVLAEFLLTHHNNLTAIKSGFLGSSKVTAAQLNPLLIRSYATALAPYIKDLAGGQDAAFQAPRTQVSDDPSALRGLLSVLVADPEAGRLIAESVQSAAEMYEDYAASAASDSDESVTDLRAAGSLLGAVAGAARQTGAEIPVSTGGEALNDMAVRTASTLLRSDPNPGEVGKYVRGGKLMPPAEVEREFSKNAMRTYFLDLQEYLSDRGFGDGLSAFNNAFRTSSGEDVQ</sequence>
<keyword evidence="1" id="KW-0732">Signal</keyword>
<dbReference type="Proteomes" id="UP001206639">
    <property type="component" value="Unassembled WGS sequence"/>
</dbReference>
<evidence type="ECO:0008006" key="4">
    <source>
        <dbReference type="Google" id="ProtNLM"/>
    </source>
</evidence>
<name>A0ABT2MJF6_9MYCO</name>
<dbReference type="EMBL" id="JAODWD010000006">
    <property type="protein sequence ID" value="MCT7661230.1"/>
    <property type="molecule type" value="Genomic_DNA"/>
</dbReference>
<comment type="caution">
    <text evidence="2">The sequence shown here is derived from an EMBL/GenBank/DDBJ whole genome shotgun (WGS) entry which is preliminary data.</text>
</comment>
<evidence type="ECO:0000313" key="2">
    <source>
        <dbReference type="EMBL" id="MCT7661230.1"/>
    </source>
</evidence>
<organism evidence="2 3">
    <name type="scientific">Mycobacterium deserti</name>
    <dbReference type="NCBI Taxonomy" id="2978347"/>
    <lineage>
        <taxon>Bacteria</taxon>
        <taxon>Bacillati</taxon>
        <taxon>Actinomycetota</taxon>
        <taxon>Actinomycetes</taxon>
        <taxon>Mycobacteriales</taxon>
        <taxon>Mycobacteriaceae</taxon>
        <taxon>Mycobacterium</taxon>
    </lineage>
</organism>